<evidence type="ECO:0000313" key="15">
    <source>
        <dbReference type="Proteomes" id="UP000779900"/>
    </source>
</evidence>
<evidence type="ECO:0000256" key="6">
    <source>
        <dbReference type="ARBA" id="ARBA00022723"/>
    </source>
</evidence>
<feature type="transmembrane region" description="Helical" evidence="12">
    <location>
        <begin position="198"/>
        <end position="220"/>
    </location>
</feature>
<protein>
    <recommendedName>
        <fullName evidence="12">Protease HtpX homolog</fullName>
        <ecNumber evidence="12">3.4.24.-</ecNumber>
    </recommendedName>
</protein>
<evidence type="ECO:0000256" key="3">
    <source>
        <dbReference type="ARBA" id="ARBA00022475"/>
    </source>
</evidence>
<keyword evidence="5 12" id="KW-0812">Transmembrane</keyword>
<dbReference type="InterPro" id="IPR050083">
    <property type="entry name" value="HtpX_protease"/>
</dbReference>
<evidence type="ECO:0000313" key="14">
    <source>
        <dbReference type="EMBL" id="MBM3330759.1"/>
    </source>
</evidence>
<evidence type="ECO:0000256" key="9">
    <source>
        <dbReference type="ARBA" id="ARBA00022989"/>
    </source>
</evidence>
<evidence type="ECO:0000256" key="5">
    <source>
        <dbReference type="ARBA" id="ARBA00022692"/>
    </source>
</evidence>
<feature type="transmembrane region" description="Helical" evidence="12">
    <location>
        <begin position="20"/>
        <end position="40"/>
    </location>
</feature>
<dbReference type="GO" id="GO:0008270">
    <property type="term" value="F:zinc ion binding"/>
    <property type="evidence" value="ECO:0007669"/>
    <property type="project" value="UniProtKB-UniRule"/>
</dbReference>
<keyword evidence="4 12" id="KW-0645">Protease</keyword>
<dbReference type="GO" id="GO:0004222">
    <property type="term" value="F:metalloendopeptidase activity"/>
    <property type="evidence" value="ECO:0007669"/>
    <property type="project" value="UniProtKB-UniRule"/>
</dbReference>
<feature type="binding site" evidence="12">
    <location>
        <position position="147"/>
    </location>
    <ligand>
        <name>Zn(2+)</name>
        <dbReference type="ChEBI" id="CHEBI:29105"/>
        <note>catalytic</note>
    </ligand>
</feature>
<dbReference type="PANTHER" id="PTHR43221:SF1">
    <property type="entry name" value="PROTEASE HTPX"/>
    <property type="match status" value="1"/>
</dbReference>
<dbReference type="AlphaFoldDB" id="A0A937XG19"/>
<comment type="caution">
    <text evidence="14">The sequence shown here is derived from an EMBL/GenBank/DDBJ whole genome shotgun (WGS) entry which is preliminary data.</text>
</comment>
<comment type="subcellular location">
    <subcellularLocation>
        <location evidence="1 12">Cell membrane</location>
        <topology evidence="1 12">Multi-pass membrane protein</topology>
    </subcellularLocation>
</comment>
<dbReference type="InterPro" id="IPR001915">
    <property type="entry name" value="Peptidase_M48"/>
</dbReference>
<sequence>MPERRNLYQLIGANKAKTLFFIIGFSLLLGLVGYGLGWYFQWGTGAYALFGLFIIGYNLILYYNSDKLALAVNGAKPADPAEFQQLHNIVEEVAIAAGTPKPKVHVIDTDAPNAFATGRNPSHASIAVTRGLLAVMNREELQGVVAHELSHVRNYDILLMTVVAIIGGLLVLFRDVFLRWGLFGSGRRRRDDRGGGQLGLILLVVAVAFAVISPLLVALIRAAISRQREYLADASAALMVRNPYGLSSALRKLGAYEGKLRSASAATAHMFIANPLGKDHGTSVNLFASHPPIADRIQRLEQLVIPEESGKT</sequence>
<evidence type="ECO:0000256" key="10">
    <source>
        <dbReference type="ARBA" id="ARBA00023049"/>
    </source>
</evidence>
<feature type="binding site" evidence="12">
    <location>
        <position position="229"/>
    </location>
    <ligand>
        <name>Zn(2+)</name>
        <dbReference type="ChEBI" id="CHEBI:29105"/>
        <note>catalytic</note>
    </ligand>
</feature>
<feature type="binding site" evidence="12">
    <location>
        <position position="151"/>
    </location>
    <ligand>
        <name>Zn(2+)</name>
        <dbReference type="ChEBI" id="CHEBI:29105"/>
        <note>catalytic</note>
    </ligand>
</feature>
<keyword evidence="10 12" id="KW-0482">Metalloprotease</keyword>
<dbReference type="EMBL" id="VGIR01000010">
    <property type="protein sequence ID" value="MBM3330759.1"/>
    <property type="molecule type" value="Genomic_DNA"/>
</dbReference>
<dbReference type="GO" id="GO:0005886">
    <property type="term" value="C:plasma membrane"/>
    <property type="evidence" value="ECO:0007669"/>
    <property type="project" value="UniProtKB-SubCell"/>
</dbReference>
<evidence type="ECO:0000256" key="12">
    <source>
        <dbReference type="HAMAP-Rule" id="MF_00188"/>
    </source>
</evidence>
<dbReference type="HAMAP" id="MF_00188">
    <property type="entry name" value="Pept_M48_protease_HtpX"/>
    <property type="match status" value="1"/>
</dbReference>
<dbReference type="Pfam" id="PF01435">
    <property type="entry name" value="Peptidase_M48"/>
    <property type="match status" value="1"/>
</dbReference>
<keyword evidence="3 12" id="KW-1003">Cell membrane</keyword>
<dbReference type="Gene3D" id="3.30.2010.10">
    <property type="entry name" value="Metalloproteases ('zincins'), catalytic domain"/>
    <property type="match status" value="1"/>
</dbReference>
<comment type="cofactor">
    <cofactor evidence="12">
        <name>Zn(2+)</name>
        <dbReference type="ChEBI" id="CHEBI:29105"/>
    </cofactor>
    <text evidence="12">Binds 1 zinc ion per subunit.</text>
</comment>
<evidence type="ECO:0000256" key="7">
    <source>
        <dbReference type="ARBA" id="ARBA00022801"/>
    </source>
</evidence>
<name>A0A937XG19_UNCW3</name>
<feature type="transmembrane region" description="Helical" evidence="12">
    <location>
        <begin position="157"/>
        <end position="178"/>
    </location>
</feature>
<keyword evidence="8 12" id="KW-0862">Zinc</keyword>
<dbReference type="PANTHER" id="PTHR43221">
    <property type="entry name" value="PROTEASE HTPX"/>
    <property type="match status" value="1"/>
</dbReference>
<organism evidence="14 15">
    <name type="scientific">candidate division WOR-3 bacterium</name>
    <dbReference type="NCBI Taxonomy" id="2052148"/>
    <lineage>
        <taxon>Bacteria</taxon>
        <taxon>Bacteria division WOR-3</taxon>
    </lineage>
</organism>
<accession>A0A937XG19</accession>
<reference evidence="14" key="1">
    <citation type="submission" date="2019-03" db="EMBL/GenBank/DDBJ databases">
        <title>Lake Tanganyika Metagenome-Assembled Genomes (MAGs).</title>
        <authorList>
            <person name="Tran P."/>
        </authorList>
    </citation>
    <scope>NUCLEOTIDE SEQUENCE</scope>
    <source>
        <strain evidence="14">K_DeepCast_150m_m2_040</strain>
    </source>
</reference>
<evidence type="ECO:0000256" key="8">
    <source>
        <dbReference type="ARBA" id="ARBA00022833"/>
    </source>
</evidence>
<gene>
    <name evidence="12" type="primary">htpX</name>
    <name evidence="14" type="ORF">FJY68_02770</name>
</gene>
<feature type="domain" description="Peptidase M48" evidence="13">
    <location>
        <begin position="80"/>
        <end position="303"/>
    </location>
</feature>
<evidence type="ECO:0000256" key="11">
    <source>
        <dbReference type="ARBA" id="ARBA00023136"/>
    </source>
</evidence>
<proteinExistence type="inferred from homology"/>
<dbReference type="InterPro" id="IPR022919">
    <property type="entry name" value="Pept_M48_protease_HtpX"/>
</dbReference>
<feature type="transmembrane region" description="Helical" evidence="12">
    <location>
        <begin position="46"/>
        <end position="63"/>
    </location>
</feature>
<dbReference type="Proteomes" id="UP000779900">
    <property type="component" value="Unassembled WGS sequence"/>
</dbReference>
<comment type="similarity">
    <text evidence="2 12">Belongs to the peptidase M48B family.</text>
</comment>
<evidence type="ECO:0000256" key="2">
    <source>
        <dbReference type="ARBA" id="ARBA00009779"/>
    </source>
</evidence>
<keyword evidence="6 12" id="KW-0479">Metal-binding</keyword>
<keyword evidence="9 12" id="KW-1133">Transmembrane helix</keyword>
<keyword evidence="11 12" id="KW-0472">Membrane</keyword>
<evidence type="ECO:0000256" key="4">
    <source>
        <dbReference type="ARBA" id="ARBA00022670"/>
    </source>
</evidence>
<evidence type="ECO:0000259" key="13">
    <source>
        <dbReference type="Pfam" id="PF01435"/>
    </source>
</evidence>
<dbReference type="CDD" id="cd07340">
    <property type="entry name" value="M48B_Htpx_like"/>
    <property type="match status" value="1"/>
</dbReference>
<feature type="active site" evidence="12">
    <location>
        <position position="148"/>
    </location>
</feature>
<evidence type="ECO:0000256" key="1">
    <source>
        <dbReference type="ARBA" id="ARBA00004651"/>
    </source>
</evidence>
<dbReference type="EC" id="3.4.24.-" evidence="12"/>
<dbReference type="GO" id="GO:0006508">
    <property type="term" value="P:proteolysis"/>
    <property type="evidence" value="ECO:0007669"/>
    <property type="project" value="UniProtKB-KW"/>
</dbReference>
<keyword evidence="7 12" id="KW-0378">Hydrolase</keyword>